<evidence type="ECO:0000313" key="3">
    <source>
        <dbReference type="EMBL" id="OEU99181.1"/>
    </source>
</evidence>
<protein>
    <recommendedName>
        <fullName evidence="5">6-phosphogluconolactonase, cycloisomerase 2 family</fullName>
    </recommendedName>
</protein>
<sequence length="383" mass="39330">MNSRTWRHPRAYIGSFTSAGGRGITTAALDPRTGALSALHHTEDTVANPSFLALAPAGGLLYAVSETDPGAVAALRLDGRGPAGSPGAGRSSAGAFPVLLEPPAPVDGAGPTHLAATADSLCTANYTSGSVSLLPLRADGAPGAPARTHRHHGRGPVRERQQGPHAHGVTPDPSGRWLLCTDLGTDSVWIYDLRDTGAGLRPHREVPLRPGTGPRHLSFGPAHSGRGRAAARRAYVVNELDSSVVTCGWDPAGGALEPLGETRLVPPERAAAPNHPSALALAPDGRFAWAANRGEDSITVLDLTSSTLPERVATVPCGGCWPRDLAVHPAGRWLYAANERSGDVTWFGIDPATGTPRPAGSLPVPSASCVVIERTAGGPAAGA</sequence>
<reference evidence="3 4" key="1">
    <citation type="journal article" date="2016" name="Front. Microbiol.">
        <title>Comparative Genomics Analysis of Streptomyces Species Reveals Their Adaptation to the Marine Environment and Their Diversity at the Genomic Level.</title>
        <authorList>
            <person name="Tian X."/>
            <person name="Zhang Z."/>
            <person name="Yang T."/>
            <person name="Chen M."/>
            <person name="Li J."/>
            <person name="Chen F."/>
            <person name="Yang J."/>
            <person name="Li W."/>
            <person name="Zhang B."/>
            <person name="Zhang Z."/>
            <person name="Wu J."/>
            <person name="Zhang C."/>
            <person name="Long L."/>
            <person name="Xiao J."/>
        </authorList>
    </citation>
    <scope>NUCLEOTIDE SEQUENCE [LARGE SCALE GENOMIC DNA]</scope>
    <source>
        <strain evidence="3 4">SCSIO M10379</strain>
    </source>
</reference>
<dbReference type="PANTHER" id="PTHR30344:SF1">
    <property type="entry name" value="6-PHOSPHOGLUCONOLACTONASE"/>
    <property type="match status" value="1"/>
</dbReference>
<feature type="region of interest" description="Disordered" evidence="2">
    <location>
        <begin position="202"/>
        <end position="225"/>
    </location>
</feature>
<proteinExistence type="inferred from homology"/>
<dbReference type="GO" id="GO:0017057">
    <property type="term" value="F:6-phosphogluconolactonase activity"/>
    <property type="evidence" value="ECO:0007669"/>
    <property type="project" value="TreeGrafter"/>
</dbReference>
<dbReference type="EMBL" id="LJGV01000022">
    <property type="protein sequence ID" value="OEU99181.1"/>
    <property type="molecule type" value="Genomic_DNA"/>
</dbReference>
<evidence type="ECO:0000313" key="4">
    <source>
        <dbReference type="Proteomes" id="UP000175829"/>
    </source>
</evidence>
<comment type="caution">
    <text evidence="3">The sequence shown here is derived from an EMBL/GenBank/DDBJ whole genome shotgun (WGS) entry which is preliminary data.</text>
</comment>
<evidence type="ECO:0008006" key="5">
    <source>
        <dbReference type="Google" id="ProtNLM"/>
    </source>
</evidence>
<dbReference type="Pfam" id="PF10282">
    <property type="entry name" value="Lactonase"/>
    <property type="match status" value="1"/>
</dbReference>
<dbReference type="PATRIC" id="fig|943816.4.peg.2818"/>
<feature type="region of interest" description="Disordered" evidence="2">
    <location>
        <begin position="139"/>
        <end position="173"/>
    </location>
</feature>
<organism evidence="3 4">
    <name type="scientific">Streptomyces qinglanensis</name>
    <dbReference type="NCBI Taxonomy" id="943816"/>
    <lineage>
        <taxon>Bacteria</taxon>
        <taxon>Bacillati</taxon>
        <taxon>Actinomycetota</taxon>
        <taxon>Actinomycetes</taxon>
        <taxon>Kitasatosporales</taxon>
        <taxon>Streptomycetaceae</taxon>
        <taxon>Streptomyces</taxon>
    </lineage>
</organism>
<comment type="similarity">
    <text evidence="1">Belongs to the cycloisomerase 2 family.</text>
</comment>
<dbReference type="InterPro" id="IPR011048">
    <property type="entry name" value="Haem_d1_sf"/>
</dbReference>
<dbReference type="Gene3D" id="2.130.10.10">
    <property type="entry name" value="YVTN repeat-like/Quinoprotein amine dehydrogenase"/>
    <property type="match status" value="1"/>
</dbReference>
<dbReference type="GO" id="GO:0005829">
    <property type="term" value="C:cytosol"/>
    <property type="evidence" value="ECO:0007669"/>
    <property type="project" value="TreeGrafter"/>
</dbReference>
<gene>
    <name evidence="3" type="ORF">AN217_16725</name>
</gene>
<evidence type="ECO:0000256" key="2">
    <source>
        <dbReference type="SAM" id="MobiDB-lite"/>
    </source>
</evidence>
<dbReference type="Proteomes" id="UP000175829">
    <property type="component" value="Unassembled WGS sequence"/>
</dbReference>
<name>A0A1E7K5K8_9ACTN</name>
<dbReference type="SUPFAM" id="SSF51004">
    <property type="entry name" value="C-terminal (heme d1) domain of cytochrome cd1-nitrite reductase"/>
    <property type="match status" value="1"/>
</dbReference>
<dbReference type="InterPro" id="IPR019405">
    <property type="entry name" value="Lactonase_7-beta_prop"/>
</dbReference>
<dbReference type="RefSeq" id="WP_069992135.1">
    <property type="nucleotide sequence ID" value="NZ_LJGV01000022.1"/>
</dbReference>
<dbReference type="InterPro" id="IPR015943">
    <property type="entry name" value="WD40/YVTN_repeat-like_dom_sf"/>
</dbReference>
<dbReference type="InterPro" id="IPR050282">
    <property type="entry name" value="Cycloisomerase_2"/>
</dbReference>
<dbReference type="PANTHER" id="PTHR30344">
    <property type="entry name" value="6-PHOSPHOGLUCONOLACTONASE-RELATED"/>
    <property type="match status" value="1"/>
</dbReference>
<dbReference type="AlphaFoldDB" id="A0A1E7K5K8"/>
<accession>A0A1E7K5K8</accession>
<evidence type="ECO:0000256" key="1">
    <source>
        <dbReference type="ARBA" id="ARBA00005564"/>
    </source>
</evidence>